<comment type="subcellular location">
    <subcellularLocation>
        <location evidence="1">Nucleus</location>
    </subcellularLocation>
</comment>
<evidence type="ECO:0000256" key="3">
    <source>
        <dbReference type="ARBA" id="ARBA00022771"/>
    </source>
</evidence>
<evidence type="ECO:0000256" key="2">
    <source>
        <dbReference type="ARBA" id="ARBA00022723"/>
    </source>
</evidence>
<feature type="domain" description="PARP-type" evidence="7">
    <location>
        <begin position="4"/>
        <end position="96"/>
    </location>
</feature>
<feature type="compositionally biased region" description="Basic and acidic residues" evidence="6">
    <location>
        <begin position="215"/>
        <end position="248"/>
    </location>
</feature>
<evidence type="ECO:0000256" key="1">
    <source>
        <dbReference type="ARBA" id="ARBA00004123"/>
    </source>
</evidence>
<dbReference type="Gene3D" id="3.30.1740.10">
    <property type="entry name" value="Zinc finger, PARP-type"/>
    <property type="match status" value="1"/>
</dbReference>
<evidence type="ECO:0000256" key="4">
    <source>
        <dbReference type="ARBA" id="ARBA00022833"/>
    </source>
</evidence>
<accession>A0A9P8LAE2</accession>
<evidence type="ECO:0000313" key="9">
    <source>
        <dbReference type="Proteomes" id="UP000750711"/>
    </source>
</evidence>
<reference evidence="8" key="1">
    <citation type="submission" date="2021-03" db="EMBL/GenBank/DDBJ databases">
        <title>Comparative genomics and phylogenomic investigation of the class Geoglossomycetes provide insights into ecological specialization and systematics.</title>
        <authorList>
            <person name="Melie T."/>
            <person name="Pirro S."/>
            <person name="Miller A.N."/>
            <person name="Quandt A."/>
        </authorList>
    </citation>
    <scope>NUCLEOTIDE SEQUENCE</scope>
    <source>
        <strain evidence="8">CAQ_001_2017</strain>
    </source>
</reference>
<dbReference type="PROSITE" id="PS50064">
    <property type="entry name" value="ZF_PARP_2"/>
    <property type="match status" value="1"/>
</dbReference>
<dbReference type="InterPro" id="IPR036957">
    <property type="entry name" value="Znf_PARP_sf"/>
</dbReference>
<feature type="compositionally biased region" description="Basic residues" evidence="6">
    <location>
        <begin position="160"/>
        <end position="172"/>
    </location>
</feature>
<dbReference type="AlphaFoldDB" id="A0A9P8LAE2"/>
<dbReference type="SUPFAM" id="SSF57716">
    <property type="entry name" value="Glucocorticoid receptor-like (DNA-binding domain)"/>
    <property type="match status" value="1"/>
</dbReference>
<protein>
    <recommendedName>
        <fullName evidence="7">PARP-type domain-containing protein</fullName>
    </recommendedName>
</protein>
<evidence type="ECO:0000256" key="5">
    <source>
        <dbReference type="ARBA" id="ARBA00023242"/>
    </source>
</evidence>
<dbReference type="Pfam" id="PF00645">
    <property type="entry name" value="zf-PARP"/>
    <property type="match status" value="1"/>
</dbReference>
<evidence type="ECO:0000313" key="8">
    <source>
        <dbReference type="EMBL" id="KAH0558555.1"/>
    </source>
</evidence>
<dbReference type="GO" id="GO:0005634">
    <property type="term" value="C:nucleus"/>
    <property type="evidence" value="ECO:0007669"/>
    <property type="project" value="UniProtKB-SubCell"/>
</dbReference>
<evidence type="ECO:0000256" key="6">
    <source>
        <dbReference type="SAM" id="MobiDB-lite"/>
    </source>
</evidence>
<proteinExistence type="predicted"/>
<sequence>MGTYRVEISKNARAGCKNTACKAKNIKIQKDELRFGSLVEVKEHQSWSWKHWGCVTPTQIQNLKISIQDNLDDLDGYDELSPEMQLKIRNAVEQGHVADEDWTGDAELNRPGEKGVHKRASKKSNGEAQEGEDGAENNAKSATKKRSRDKGGEDEEKPAAVKKSKTGPKKAKPTATAADDAANDDNEEEQAPTKAKAAGRKAKKTTNVPTSDMHANGKELSDPKKTRPDSKHKPTRTEPESDAGEKPAAKARASKKKADKGGEDKSAVSEPNKANGTTSPIRKGRKAAPKSSERVKDSDDEDGGVPVESGTVTVEPEAEAKTSGKGKEKAKGGGAAKNSTSKEKK</sequence>
<keyword evidence="2" id="KW-0479">Metal-binding</keyword>
<keyword evidence="9" id="KW-1185">Reference proteome</keyword>
<dbReference type="EMBL" id="JAGHQM010000809">
    <property type="protein sequence ID" value="KAH0558555.1"/>
    <property type="molecule type" value="Genomic_DNA"/>
</dbReference>
<gene>
    <name evidence="8" type="ORF">GP486_004788</name>
</gene>
<name>A0A9P8LAE2_9PEZI</name>
<organism evidence="8 9">
    <name type="scientific">Trichoglossum hirsutum</name>
    <dbReference type="NCBI Taxonomy" id="265104"/>
    <lineage>
        <taxon>Eukaryota</taxon>
        <taxon>Fungi</taxon>
        <taxon>Dikarya</taxon>
        <taxon>Ascomycota</taxon>
        <taxon>Pezizomycotina</taxon>
        <taxon>Geoglossomycetes</taxon>
        <taxon>Geoglossales</taxon>
        <taxon>Geoglossaceae</taxon>
        <taxon>Trichoglossum</taxon>
    </lineage>
</organism>
<keyword evidence="3" id="KW-0863">Zinc-finger</keyword>
<comment type="caution">
    <text evidence="8">The sequence shown here is derived from an EMBL/GenBank/DDBJ whole genome shotgun (WGS) entry which is preliminary data.</text>
</comment>
<dbReference type="Proteomes" id="UP000750711">
    <property type="component" value="Unassembled WGS sequence"/>
</dbReference>
<dbReference type="GO" id="GO:0008270">
    <property type="term" value="F:zinc ion binding"/>
    <property type="evidence" value="ECO:0007669"/>
    <property type="project" value="UniProtKB-KW"/>
</dbReference>
<evidence type="ECO:0000259" key="7">
    <source>
        <dbReference type="PROSITE" id="PS50064"/>
    </source>
</evidence>
<feature type="compositionally biased region" description="Basic and acidic residues" evidence="6">
    <location>
        <begin position="318"/>
        <end position="331"/>
    </location>
</feature>
<dbReference type="SMART" id="SM01336">
    <property type="entry name" value="zf-PARP"/>
    <property type="match status" value="1"/>
</dbReference>
<feature type="region of interest" description="Disordered" evidence="6">
    <location>
        <begin position="98"/>
        <end position="345"/>
    </location>
</feature>
<keyword evidence="5" id="KW-0539">Nucleus</keyword>
<feature type="compositionally biased region" description="Acidic residues" evidence="6">
    <location>
        <begin position="181"/>
        <end position="190"/>
    </location>
</feature>
<dbReference type="GO" id="GO:0003677">
    <property type="term" value="F:DNA binding"/>
    <property type="evidence" value="ECO:0007669"/>
    <property type="project" value="InterPro"/>
</dbReference>
<dbReference type="InterPro" id="IPR001510">
    <property type="entry name" value="Znf_PARP"/>
</dbReference>
<keyword evidence="4" id="KW-0862">Zinc</keyword>